<evidence type="ECO:0000256" key="4">
    <source>
        <dbReference type="ARBA" id="ARBA00008419"/>
    </source>
</evidence>
<evidence type="ECO:0000256" key="2">
    <source>
        <dbReference type="ARBA" id="ARBA00004761"/>
    </source>
</evidence>
<comment type="function">
    <text evidence="1">Catalyzes the oxidative decarboxylation of 6-phosphogluconate to ribulose 5-phosphate and CO(2), with concomitant reduction of NADP to NADPH.</text>
</comment>
<dbReference type="PANTHER" id="PTHR11811">
    <property type="entry name" value="6-PHOSPHOGLUCONATE DEHYDROGENASE"/>
    <property type="match status" value="1"/>
</dbReference>
<evidence type="ECO:0000256" key="6">
    <source>
        <dbReference type="ARBA" id="ARBA00011738"/>
    </source>
</evidence>
<evidence type="ECO:0000256" key="13">
    <source>
        <dbReference type="ARBA" id="ARBA00023002"/>
    </source>
</evidence>
<dbReference type="GO" id="GO:0050661">
    <property type="term" value="F:NADP binding"/>
    <property type="evidence" value="ECO:0007669"/>
    <property type="project" value="InterPro"/>
</dbReference>
<comment type="pathway">
    <text evidence="3 18">Carbohydrate degradation; pentose phosphate pathway; D-ribulose 5-phosphate from D-glucose 6-phosphate (oxidative stage): step 3/3.</text>
</comment>
<gene>
    <name evidence="20" type="ORF">C5O00_12590</name>
</gene>
<evidence type="ECO:0000313" key="20">
    <source>
        <dbReference type="EMBL" id="AVI51943.1"/>
    </source>
</evidence>
<feature type="domain" description="6-phosphogluconate dehydrogenase C-terminal" evidence="19">
    <location>
        <begin position="344"/>
        <end position="619"/>
    </location>
</feature>
<comment type="subunit">
    <text evidence="6">Homodimer.</text>
</comment>
<dbReference type="InterPro" id="IPR008927">
    <property type="entry name" value="6-PGluconate_DH-like_C_sf"/>
</dbReference>
<keyword evidence="13 18" id="KW-0560">Oxidoreductase</keyword>
<dbReference type="FunFam" id="3.40.50.300:FF:000522">
    <property type="entry name" value="Gluconokinase"/>
    <property type="match status" value="1"/>
</dbReference>
<comment type="pathway">
    <text evidence="2">Carbohydrate acid metabolism.</text>
</comment>
<evidence type="ECO:0000259" key="19">
    <source>
        <dbReference type="SMART" id="SM01350"/>
    </source>
</evidence>
<evidence type="ECO:0000256" key="5">
    <source>
        <dbReference type="ARBA" id="ARBA00008420"/>
    </source>
</evidence>
<evidence type="ECO:0000256" key="7">
    <source>
        <dbReference type="ARBA" id="ARBA00018193"/>
    </source>
</evidence>
<dbReference type="PROSITE" id="PS00461">
    <property type="entry name" value="6PGD"/>
    <property type="match status" value="1"/>
</dbReference>
<evidence type="ECO:0000256" key="11">
    <source>
        <dbReference type="ARBA" id="ARBA00022840"/>
    </source>
</evidence>
<dbReference type="GO" id="GO:0004616">
    <property type="term" value="F:phosphogluconate dehydrogenase (decarboxylating) activity"/>
    <property type="evidence" value="ECO:0007669"/>
    <property type="project" value="UniProtKB-EC"/>
</dbReference>
<name>A0A2S0I0J0_9FLAO</name>
<dbReference type="InterPro" id="IPR006183">
    <property type="entry name" value="Pgluconate_DH"/>
</dbReference>
<dbReference type="Gene3D" id="1.10.1040.10">
    <property type="entry name" value="N-(1-d-carboxylethyl)-l-norvaline Dehydrogenase, domain 2"/>
    <property type="match status" value="1"/>
</dbReference>
<dbReference type="GO" id="GO:0046316">
    <property type="term" value="F:gluconokinase activity"/>
    <property type="evidence" value="ECO:0007669"/>
    <property type="project" value="UniProtKB-EC"/>
</dbReference>
<comment type="catalytic activity">
    <reaction evidence="16">
        <text>D-gluconate + ATP = 6-phospho-D-gluconate + ADP + H(+)</text>
        <dbReference type="Rhea" id="RHEA:19433"/>
        <dbReference type="ChEBI" id="CHEBI:15378"/>
        <dbReference type="ChEBI" id="CHEBI:18391"/>
        <dbReference type="ChEBI" id="CHEBI:30616"/>
        <dbReference type="ChEBI" id="CHEBI:58759"/>
        <dbReference type="ChEBI" id="CHEBI:456216"/>
        <dbReference type="EC" id="2.7.1.12"/>
    </reaction>
</comment>
<evidence type="ECO:0000256" key="8">
    <source>
        <dbReference type="ARBA" id="ARBA00022679"/>
    </source>
</evidence>
<keyword evidence="9" id="KW-0547">Nucleotide-binding</keyword>
<dbReference type="Pfam" id="PF01202">
    <property type="entry name" value="SKI"/>
    <property type="match status" value="1"/>
</dbReference>
<keyword evidence="15 18" id="KW-0570">Pentose shunt</keyword>
<dbReference type="EC" id="1.1.1.44" evidence="18"/>
<evidence type="ECO:0000256" key="1">
    <source>
        <dbReference type="ARBA" id="ARBA00002526"/>
    </source>
</evidence>
<comment type="similarity">
    <text evidence="4 18">Belongs to the 6-phosphogluconate dehydrogenase family.</text>
</comment>
<dbReference type="OrthoDB" id="9804542at2"/>
<dbReference type="FunFam" id="1.10.1040.10:FF:000032">
    <property type="entry name" value="6-phosphogluconate dehydrogenase, decarboxylating"/>
    <property type="match status" value="1"/>
</dbReference>
<dbReference type="Proteomes" id="UP000238442">
    <property type="component" value="Chromosome"/>
</dbReference>
<dbReference type="CDD" id="cd02021">
    <property type="entry name" value="GntK"/>
    <property type="match status" value="1"/>
</dbReference>
<evidence type="ECO:0000256" key="12">
    <source>
        <dbReference type="ARBA" id="ARBA00022857"/>
    </source>
</evidence>
<evidence type="ECO:0000256" key="3">
    <source>
        <dbReference type="ARBA" id="ARBA00004874"/>
    </source>
</evidence>
<evidence type="ECO:0000256" key="10">
    <source>
        <dbReference type="ARBA" id="ARBA00022777"/>
    </source>
</evidence>
<dbReference type="SUPFAM" id="SSF52540">
    <property type="entry name" value="P-loop containing nucleoside triphosphate hydrolases"/>
    <property type="match status" value="1"/>
</dbReference>
<dbReference type="AlphaFoldDB" id="A0A2S0I0J0"/>
<dbReference type="InterPro" id="IPR006115">
    <property type="entry name" value="6PGDH_NADP-bd"/>
</dbReference>
<sequence>MKPVFVIMGVSGCGKTTVGKMLAEKLQLPFYDADDFHPRANIEKMSLGTPLTDEDRKPWLEILSGEIGQWTADKGAVLACSALKESYRNLLAANTDIRWIVLHGSYDIIMKRMQKRPEHFMGAEMLRSQFDVLELPSYGLHLDIEKSPGELVSEILRESLVSRKSTLGIVGLGVMGRSLAHNVLGRGISVSVYNRAEGDEADVVTNFLAEADTPLTHGYTEYEAFVKSLKTPRKILLMIPAGPIVDTVLLAIQPFLTTGDVLIDGGNSYFEDTQRRFEYFKHLGVDFVGCGVSGGEEGALKGPSLMAGGTNEAYEKIRPVLEAIAARDKNGDPCVTLTGTDGAGHFVKTVHNGIEYAEMQLLAEVYALLRPSMNYASIANLLSEWNQEELSSYLLEITIDILRYKENEGYLLDRILDRASNKGTGGWSSRAAIDLGIPATMMTSALFARYVSSMKPMREKLAREKAAHVEIELSLLKQAYQFARIVNHLQGFELIRNAAETYNWNTDLAEIARIWTNGCIIKSGLMKNFQQYLTANVPLFDQPEIISELKQKEASIKGVLSAGLEAAIALPCFSAALQFWYGMTTKDLPANLIQAQRDYFGGHTYMRNDKDGSHSTNWKTNG</sequence>
<keyword evidence="14 18" id="KW-0311">Gluconate utilization</keyword>
<reference evidence="20 21" key="1">
    <citation type="submission" date="2018-02" db="EMBL/GenBank/DDBJ databases">
        <title>Genomic analysis of the strain RR4-38 isolated from a seawater recirculating aquaculture system.</title>
        <authorList>
            <person name="Kim Y.-S."/>
            <person name="Jang Y.H."/>
            <person name="Kim K.-H."/>
        </authorList>
    </citation>
    <scope>NUCLEOTIDE SEQUENCE [LARGE SCALE GENOMIC DNA]</scope>
    <source>
        <strain evidence="20 21">RR4-38</strain>
    </source>
</reference>
<keyword evidence="10" id="KW-0418">Kinase</keyword>
<dbReference type="Pfam" id="PF03446">
    <property type="entry name" value="NAD_binding_2"/>
    <property type="match status" value="1"/>
</dbReference>
<keyword evidence="8" id="KW-0808">Transferase</keyword>
<dbReference type="EMBL" id="CP027062">
    <property type="protein sequence ID" value="AVI51943.1"/>
    <property type="molecule type" value="Genomic_DNA"/>
</dbReference>
<dbReference type="NCBIfam" id="NF006765">
    <property type="entry name" value="PRK09287.1"/>
    <property type="match status" value="1"/>
</dbReference>
<dbReference type="NCBIfam" id="TIGR00873">
    <property type="entry name" value="gnd"/>
    <property type="match status" value="1"/>
</dbReference>
<keyword evidence="21" id="KW-1185">Reference proteome</keyword>
<evidence type="ECO:0000256" key="18">
    <source>
        <dbReference type="RuleBase" id="RU000485"/>
    </source>
</evidence>
<dbReference type="Gene3D" id="3.40.50.300">
    <property type="entry name" value="P-loop containing nucleotide triphosphate hydrolases"/>
    <property type="match status" value="1"/>
</dbReference>
<evidence type="ECO:0000256" key="17">
    <source>
        <dbReference type="ARBA" id="ARBA00048640"/>
    </source>
</evidence>
<evidence type="ECO:0000256" key="14">
    <source>
        <dbReference type="ARBA" id="ARBA00023064"/>
    </source>
</evidence>
<dbReference type="SMART" id="SM01350">
    <property type="entry name" value="6PGD"/>
    <property type="match status" value="1"/>
</dbReference>
<dbReference type="PRINTS" id="PR00076">
    <property type="entry name" value="6PGDHDRGNASE"/>
</dbReference>
<dbReference type="GO" id="GO:0006098">
    <property type="term" value="P:pentose-phosphate shunt"/>
    <property type="evidence" value="ECO:0007669"/>
    <property type="project" value="UniProtKB-UniPathway"/>
</dbReference>
<dbReference type="SUPFAM" id="SSF51735">
    <property type="entry name" value="NAD(P)-binding Rossmann-fold domains"/>
    <property type="match status" value="1"/>
</dbReference>
<dbReference type="Gene3D" id="1.20.5.320">
    <property type="entry name" value="6-Phosphogluconate Dehydrogenase, domain 3"/>
    <property type="match status" value="1"/>
</dbReference>
<dbReference type="Pfam" id="PF00393">
    <property type="entry name" value="6PGD"/>
    <property type="match status" value="1"/>
</dbReference>
<dbReference type="InterPro" id="IPR006001">
    <property type="entry name" value="Therm_gnt_kin"/>
</dbReference>
<dbReference type="InterPro" id="IPR006184">
    <property type="entry name" value="6PGdom_BS"/>
</dbReference>
<keyword evidence="12 18" id="KW-0521">NADP</keyword>
<dbReference type="UniPathway" id="UPA00115">
    <property type="reaction ID" value="UER00410"/>
</dbReference>
<accession>A0A2S0I0J0</accession>
<dbReference type="InterPro" id="IPR031322">
    <property type="entry name" value="Shikimate/glucono_kinase"/>
</dbReference>
<dbReference type="InterPro" id="IPR006113">
    <property type="entry name" value="6PGDH_Gnd/GntZ"/>
</dbReference>
<dbReference type="NCBIfam" id="TIGR01313">
    <property type="entry name" value="therm_gnt_kin"/>
    <property type="match status" value="1"/>
</dbReference>
<dbReference type="InterPro" id="IPR013328">
    <property type="entry name" value="6PGD_dom2"/>
</dbReference>
<protein>
    <recommendedName>
        <fullName evidence="7 18">6-phosphogluconate dehydrogenase, decarboxylating</fullName>
        <ecNumber evidence="18">1.1.1.44</ecNumber>
    </recommendedName>
</protein>
<evidence type="ECO:0000256" key="9">
    <source>
        <dbReference type="ARBA" id="ARBA00022741"/>
    </source>
</evidence>
<evidence type="ECO:0000256" key="15">
    <source>
        <dbReference type="ARBA" id="ARBA00023126"/>
    </source>
</evidence>
<dbReference type="InterPro" id="IPR006114">
    <property type="entry name" value="6PGDH_C"/>
</dbReference>
<evidence type="ECO:0000313" key="21">
    <source>
        <dbReference type="Proteomes" id="UP000238442"/>
    </source>
</evidence>
<proteinExistence type="inferred from homology"/>
<dbReference type="Gene3D" id="3.40.50.720">
    <property type="entry name" value="NAD(P)-binding Rossmann-like Domain"/>
    <property type="match status" value="1"/>
</dbReference>
<evidence type="ECO:0000256" key="16">
    <source>
        <dbReference type="ARBA" id="ARBA00048090"/>
    </source>
</evidence>
<dbReference type="InterPro" id="IPR027417">
    <property type="entry name" value="P-loop_NTPase"/>
</dbReference>
<keyword evidence="11" id="KW-0067">ATP-binding</keyword>
<organism evidence="20 21">
    <name type="scientific">Pukyongia salina</name>
    <dbReference type="NCBI Taxonomy" id="2094025"/>
    <lineage>
        <taxon>Bacteria</taxon>
        <taxon>Pseudomonadati</taxon>
        <taxon>Bacteroidota</taxon>
        <taxon>Flavobacteriia</taxon>
        <taxon>Flavobacteriales</taxon>
        <taxon>Flavobacteriaceae</taxon>
        <taxon>Pukyongia</taxon>
    </lineage>
</organism>
<dbReference type="GO" id="GO:0019521">
    <property type="term" value="P:D-gluconate metabolic process"/>
    <property type="evidence" value="ECO:0007669"/>
    <property type="project" value="UniProtKB-KW"/>
</dbReference>
<dbReference type="GO" id="GO:0005524">
    <property type="term" value="F:ATP binding"/>
    <property type="evidence" value="ECO:0007669"/>
    <property type="project" value="UniProtKB-KW"/>
</dbReference>
<dbReference type="KEGG" id="aue:C5O00_12590"/>
<comment type="catalytic activity">
    <reaction evidence="17 18">
        <text>6-phospho-D-gluconate + NADP(+) = D-ribulose 5-phosphate + CO2 + NADPH</text>
        <dbReference type="Rhea" id="RHEA:10116"/>
        <dbReference type="ChEBI" id="CHEBI:16526"/>
        <dbReference type="ChEBI" id="CHEBI:57783"/>
        <dbReference type="ChEBI" id="CHEBI:58121"/>
        <dbReference type="ChEBI" id="CHEBI:58349"/>
        <dbReference type="ChEBI" id="CHEBI:58759"/>
        <dbReference type="EC" id="1.1.1.44"/>
    </reaction>
</comment>
<dbReference type="SUPFAM" id="SSF48179">
    <property type="entry name" value="6-phosphogluconate dehydrogenase C-terminal domain-like"/>
    <property type="match status" value="1"/>
</dbReference>
<comment type="similarity">
    <text evidence="5">Belongs to the gluconokinase GntK/GntV family.</text>
</comment>
<dbReference type="RefSeq" id="WP_105217183.1">
    <property type="nucleotide sequence ID" value="NZ_CP027062.1"/>
</dbReference>
<dbReference type="InterPro" id="IPR036291">
    <property type="entry name" value="NAD(P)-bd_dom_sf"/>
</dbReference>